<dbReference type="GO" id="GO:0043328">
    <property type="term" value="P:protein transport to vacuole involved in ubiquitin-dependent protein catabolic process via the multivesicular body sorting pathway"/>
    <property type="evidence" value="ECO:0007669"/>
    <property type="project" value="TreeGrafter"/>
</dbReference>
<sequence>MRRRAGVGAIQRQKIQQDKFKEKGSEIQENQLEQMTLQMEKFREHLEDFAAKHKNEIKKNPQFRKQFQEMCASIGVDPLASGKACRYTAARRPVVERIAAGYGFVRLITA</sequence>
<dbReference type="InterPro" id="IPR040608">
    <property type="entry name" value="Snf8/Vps36"/>
</dbReference>
<dbReference type="PANTHER" id="PTHR12806">
    <property type="entry name" value="EAP30 SUBUNIT OF ELL COMPLEX"/>
    <property type="match status" value="1"/>
</dbReference>
<keyword evidence="1" id="KW-0175">Coiled coil</keyword>
<accession>A0A0P4W6I7</accession>
<organism evidence="3">
    <name type="scientific">Scylla olivacea</name>
    <name type="common">Orange mud crab</name>
    <name type="synonym">Cancer olivacea</name>
    <dbReference type="NCBI Taxonomy" id="85551"/>
    <lineage>
        <taxon>Eukaryota</taxon>
        <taxon>Metazoa</taxon>
        <taxon>Ecdysozoa</taxon>
        <taxon>Arthropoda</taxon>
        <taxon>Crustacea</taxon>
        <taxon>Multicrustacea</taxon>
        <taxon>Malacostraca</taxon>
        <taxon>Eumalacostraca</taxon>
        <taxon>Eucarida</taxon>
        <taxon>Decapoda</taxon>
        <taxon>Pleocyemata</taxon>
        <taxon>Brachyura</taxon>
        <taxon>Eubrachyura</taxon>
        <taxon>Portunoidea</taxon>
        <taxon>Portunidae</taxon>
        <taxon>Portuninae</taxon>
        <taxon>Scylla</taxon>
    </lineage>
</organism>
<dbReference type="Pfam" id="PF04157">
    <property type="entry name" value="EAP30"/>
    <property type="match status" value="1"/>
</dbReference>
<feature type="region of interest" description="Disordered" evidence="2">
    <location>
        <begin position="1"/>
        <end position="23"/>
    </location>
</feature>
<evidence type="ECO:0008006" key="4">
    <source>
        <dbReference type="Google" id="ProtNLM"/>
    </source>
</evidence>
<dbReference type="PANTHER" id="PTHR12806:SF0">
    <property type="entry name" value="VACUOLAR-SORTING PROTEIN SNF8"/>
    <property type="match status" value="1"/>
</dbReference>
<feature type="coiled-coil region" evidence="1">
    <location>
        <begin position="25"/>
        <end position="52"/>
    </location>
</feature>
<dbReference type="GO" id="GO:0000814">
    <property type="term" value="C:ESCRT II complex"/>
    <property type="evidence" value="ECO:0007669"/>
    <property type="project" value="InterPro"/>
</dbReference>
<evidence type="ECO:0000313" key="3">
    <source>
        <dbReference type="EMBL" id="JAI64199.1"/>
    </source>
</evidence>
<evidence type="ECO:0000256" key="2">
    <source>
        <dbReference type="SAM" id="MobiDB-lite"/>
    </source>
</evidence>
<dbReference type="EMBL" id="GDRN01068393">
    <property type="protein sequence ID" value="JAI64199.1"/>
    <property type="molecule type" value="Transcribed_RNA"/>
</dbReference>
<dbReference type="AlphaFoldDB" id="A0A0P4W6I7"/>
<proteinExistence type="predicted"/>
<dbReference type="Gene3D" id="6.10.140.180">
    <property type="match status" value="1"/>
</dbReference>
<protein>
    <recommendedName>
        <fullName evidence="4">Vacuolar-sorting protein SNF8</fullName>
    </recommendedName>
</protein>
<dbReference type="SUPFAM" id="SSF46785">
    <property type="entry name" value="Winged helix' DNA-binding domain"/>
    <property type="match status" value="1"/>
</dbReference>
<dbReference type="InterPro" id="IPR016689">
    <property type="entry name" value="ESCRT-2_cplx_Snf8"/>
</dbReference>
<dbReference type="InterPro" id="IPR036390">
    <property type="entry name" value="WH_DNA-bd_sf"/>
</dbReference>
<evidence type="ECO:0000256" key="1">
    <source>
        <dbReference type="SAM" id="Coils"/>
    </source>
</evidence>
<name>A0A0P4W6I7_SCYOL</name>
<reference evidence="3" key="1">
    <citation type="submission" date="2015-09" db="EMBL/GenBank/DDBJ databases">
        <title>Scylla olivacea transcriptome.</title>
        <authorList>
            <person name="Ikhwanuddin M."/>
        </authorList>
    </citation>
    <scope>NUCLEOTIDE SEQUENCE</scope>
</reference>